<gene>
    <name evidence="1" type="ORF">Poli38472_001533</name>
</gene>
<proteinExistence type="predicted"/>
<comment type="caution">
    <text evidence="1">The sequence shown here is derived from an EMBL/GenBank/DDBJ whole genome shotgun (WGS) entry which is preliminary data.</text>
</comment>
<evidence type="ECO:0000313" key="1">
    <source>
        <dbReference type="EMBL" id="TMW69377.1"/>
    </source>
</evidence>
<protein>
    <submittedName>
        <fullName evidence="1">Uncharacterized protein</fullName>
    </submittedName>
</protein>
<reference evidence="1" key="1">
    <citation type="submission" date="2019-03" db="EMBL/GenBank/DDBJ databases">
        <title>Long read genome sequence of the mycoparasitic Pythium oligandrum ATCC 38472 isolated from sugarbeet rhizosphere.</title>
        <authorList>
            <person name="Gaulin E."/>
        </authorList>
    </citation>
    <scope>NUCLEOTIDE SEQUENCE</scope>
    <source>
        <strain evidence="1">ATCC 38472_TT</strain>
    </source>
</reference>
<dbReference type="AlphaFoldDB" id="A0A8K1FRV2"/>
<name>A0A8K1FRV2_PYTOL</name>
<keyword evidence="2" id="KW-1185">Reference proteome</keyword>
<organism evidence="1 2">
    <name type="scientific">Pythium oligandrum</name>
    <name type="common">Mycoparasitic fungus</name>
    <dbReference type="NCBI Taxonomy" id="41045"/>
    <lineage>
        <taxon>Eukaryota</taxon>
        <taxon>Sar</taxon>
        <taxon>Stramenopiles</taxon>
        <taxon>Oomycota</taxon>
        <taxon>Peronosporomycetes</taxon>
        <taxon>Pythiales</taxon>
        <taxon>Pythiaceae</taxon>
        <taxon>Pythium</taxon>
    </lineage>
</organism>
<dbReference type="EMBL" id="SPLM01000001">
    <property type="protein sequence ID" value="TMW69377.1"/>
    <property type="molecule type" value="Genomic_DNA"/>
</dbReference>
<dbReference type="OrthoDB" id="67308at2759"/>
<accession>A0A8K1FRV2</accession>
<dbReference type="Proteomes" id="UP000794436">
    <property type="component" value="Unassembled WGS sequence"/>
</dbReference>
<sequence>MAPPPRHQQASVVLGYDQVEYTTSNTVRNDAVVKGMPSQIRAVPCKNKDGNVVFGEPGKKRDFITSSTQADPTGELHKYTAKLDPEDKKMLTKTSSSYGTDPLNYVTSTQIATHYDKVSAQETIALRNEIRKRTGPRPTRGMSYDDEIEYISETKSAFENKFKNYKPSIMAEAVKNDLRATHFTVGYEKPDYSTSSHIERLSPKDFTKYATRQQPLHDLKKSTVEIS</sequence>
<evidence type="ECO:0000313" key="2">
    <source>
        <dbReference type="Proteomes" id="UP000794436"/>
    </source>
</evidence>